<protein>
    <submittedName>
        <fullName evidence="2">Uncharacterized protein</fullName>
    </submittedName>
</protein>
<name>A0A0E9Y2R9_ANGAN</name>
<evidence type="ECO:0000313" key="2">
    <source>
        <dbReference type="EMBL" id="JAI08504.1"/>
    </source>
</evidence>
<dbReference type="AlphaFoldDB" id="A0A0E9Y2R9"/>
<proteinExistence type="predicted"/>
<feature type="compositionally biased region" description="Polar residues" evidence="1">
    <location>
        <begin position="21"/>
        <end position="38"/>
    </location>
</feature>
<sequence>MSSEKTWRFISRHRVQDKQQSRSQNTGAGQKSRNPNTNRQRHRIRSRDQVDGNRRKSIIRS</sequence>
<reference evidence="2" key="1">
    <citation type="submission" date="2014-11" db="EMBL/GenBank/DDBJ databases">
        <authorList>
            <person name="Amaro Gonzalez C."/>
        </authorList>
    </citation>
    <scope>NUCLEOTIDE SEQUENCE</scope>
</reference>
<feature type="region of interest" description="Disordered" evidence="1">
    <location>
        <begin position="1"/>
        <end position="61"/>
    </location>
</feature>
<accession>A0A0E9Y2R9</accession>
<reference evidence="2" key="2">
    <citation type="journal article" date="2015" name="Fish Shellfish Immunol.">
        <title>Early steps in the European eel (Anguilla anguilla)-Vibrio vulnificus interaction in the gills: Role of the RtxA13 toxin.</title>
        <authorList>
            <person name="Callol A."/>
            <person name="Pajuelo D."/>
            <person name="Ebbesson L."/>
            <person name="Teles M."/>
            <person name="MacKenzie S."/>
            <person name="Amaro C."/>
        </authorList>
    </citation>
    <scope>NUCLEOTIDE SEQUENCE</scope>
</reference>
<dbReference type="EMBL" id="GBXM01000074">
    <property type="protein sequence ID" value="JAI08504.1"/>
    <property type="molecule type" value="Transcribed_RNA"/>
</dbReference>
<organism evidence="2">
    <name type="scientific">Anguilla anguilla</name>
    <name type="common">European freshwater eel</name>
    <name type="synonym">Muraena anguilla</name>
    <dbReference type="NCBI Taxonomy" id="7936"/>
    <lineage>
        <taxon>Eukaryota</taxon>
        <taxon>Metazoa</taxon>
        <taxon>Chordata</taxon>
        <taxon>Craniata</taxon>
        <taxon>Vertebrata</taxon>
        <taxon>Euteleostomi</taxon>
        <taxon>Actinopterygii</taxon>
        <taxon>Neopterygii</taxon>
        <taxon>Teleostei</taxon>
        <taxon>Anguilliformes</taxon>
        <taxon>Anguillidae</taxon>
        <taxon>Anguilla</taxon>
    </lineage>
</organism>
<evidence type="ECO:0000256" key="1">
    <source>
        <dbReference type="SAM" id="MobiDB-lite"/>
    </source>
</evidence>